<organism evidence="1 2">
    <name type="scientific">Kineosporia mesophila</name>
    <dbReference type="NCBI Taxonomy" id="566012"/>
    <lineage>
        <taxon>Bacteria</taxon>
        <taxon>Bacillati</taxon>
        <taxon>Actinomycetota</taxon>
        <taxon>Actinomycetes</taxon>
        <taxon>Kineosporiales</taxon>
        <taxon>Kineosporiaceae</taxon>
        <taxon>Kineosporia</taxon>
    </lineage>
</organism>
<reference evidence="2" key="1">
    <citation type="journal article" date="2019" name="Int. J. Syst. Evol. Microbiol.">
        <title>The Global Catalogue of Microorganisms (GCM) 10K type strain sequencing project: providing services to taxonomists for standard genome sequencing and annotation.</title>
        <authorList>
            <consortium name="The Broad Institute Genomics Platform"/>
            <consortium name="The Broad Institute Genome Sequencing Center for Infectious Disease"/>
            <person name="Wu L."/>
            <person name="Ma J."/>
        </authorList>
    </citation>
    <scope>NUCLEOTIDE SEQUENCE [LARGE SCALE GENOMIC DNA]</scope>
    <source>
        <strain evidence="2">JCM 16902</strain>
    </source>
</reference>
<dbReference type="Proteomes" id="UP001501074">
    <property type="component" value="Unassembled WGS sequence"/>
</dbReference>
<proteinExistence type="predicted"/>
<gene>
    <name evidence="1" type="ORF">GCM10022223_06140</name>
</gene>
<evidence type="ECO:0000313" key="2">
    <source>
        <dbReference type="Proteomes" id="UP001501074"/>
    </source>
</evidence>
<protein>
    <submittedName>
        <fullName evidence="1">Uncharacterized protein</fullName>
    </submittedName>
</protein>
<evidence type="ECO:0000313" key="1">
    <source>
        <dbReference type="EMBL" id="GAA3593932.1"/>
    </source>
</evidence>
<sequence>MKAFSPVADITAGRLGGLFSSGITYGAWAYQEALRVVADAGPTLRPTTAAVAAESATTAADVAPSTRNLDLGMRKIFMIISLQVRERPVRSGQKVAQSA</sequence>
<comment type="caution">
    <text evidence="1">The sequence shown here is derived from an EMBL/GenBank/DDBJ whole genome shotgun (WGS) entry which is preliminary data.</text>
</comment>
<dbReference type="EMBL" id="BAAAZO010000001">
    <property type="protein sequence ID" value="GAA3593932.1"/>
    <property type="molecule type" value="Genomic_DNA"/>
</dbReference>
<name>A0ABP6Z0F4_9ACTN</name>
<keyword evidence="2" id="KW-1185">Reference proteome</keyword>
<accession>A0ABP6Z0F4</accession>